<sequence length="613" mass="65174">MVKYGKCALVVLCAPIVESSAQEQFRTGAPGNASYDYVVNQIVVIGGGTAGLAIASRLAVSASVAVIEAGGLYKQDNGNQSVVPYYGLVMPFLGTTEDYPRQPLMDWDLVSVPQPSAGNRRIHYAQGKTLGGSSAINTMAYHRGTVGSYQRWADLVDDQSYTFDKILPYFKKSSTITRPDVQKRNAPNATVLYDPTVFDNSLHGPLQVSWGNWVDPTQSWLARSLQAIGQTLSSSGFSSGKVSGGAWVPTTIDPKGATRSSSKSSYLSFVSEKNKAGVTVYLHSQASKILFDKDKRATGTTVSTEGREYVISAKEEVVLSAGVFHSPQLLMLSGIGPAATLSTHSIGVVSDLSGVGQNLWDQIFFNVLRGINVPNTGTYLATPTQQAVALQQYFNNTAGPYSSAGGYLSFERLPPKDRAAFSPRTASMLSKFPADWPEIEYIASGFPSGIANLTTIGAISATLLTPSSRGNVTIRSASIADAPVIDLGWLTDPADGETLVAAFKRVREAWKSPAIAGILGGPEILPGDAITSDADILKFIQESARPIWHASSTCAMGKAGKVGAVVDSKARVFGVKGLRVVDNSVIPFSVPGHPQSSVYMLAEKIADEILKGR</sequence>
<evidence type="ECO:0000259" key="7">
    <source>
        <dbReference type="PROSITE" id="PS00623"/>
    </source>
</evidence>
<accession>A0A9P4L9H5</accession>
<feature type="active site" description="Proton donor" evidence="3">
    <location>
        <position position="549"/>
    </location>
</feature>
<dbReference type="PANTHER" id="PTHR11552:SF138">
    <property type="entry name" value="DEHYDROGENASE PKFF-RELATED"/>
    <property type="match status" value="1"/>
</dbReference>
<feature type="active site" description="Proton acceptor" evidence="3">
    <location>
        <position position="593"/>
    </location>
</feature>
<keyword evidence="4 5" id="KW-0274">FAD</keyword>
<evidence type="ECO:0000256" key="5">
    <source>
        <dbReference type="RuleBase" id="RU003968"/>
    </source>
</evidence>
<dbReference type="Pfam" id="PF05199">
    <property type="entry name" value="GMC_oxred_C"/>
    <property type="match status" value="1"/>
</dbReference>
<dbReference type="Proteomes" id="UP000800039">
    <property type="component" value="Unassembled WGS sequence"/>
</dbReference>
<reference evidence="8" key="1">
    <citation type="submission" date="2020-01" db="EMBL/GenBank/DDBJ databases">
        <authorList>
            <consortium name="DOE Joint Genome Institute"/>
            <person name="Haridas S."/>
            <person name="Albert R."/>
            <person name="Binder M."/>
            <person name="Bloem J."/>
            <person name="Labutti K."/>
            <person name="Salamov A."/>
            <person name="Andreopoulos B."/>
            <person name="Baker S.E."/>
            <person name="Barry K."/>
            <person name="Bills G."/>
            <person name="Bluhm B.H."/>
            <person name="Cannon C."/>
            <person name="Castanera R."/>
            <person name="Culley D.E."/>
            <person name="Daum C."/>
            <person name="Ezra D."/>
            <person name="Gonzalez J.B."/>
            <person name="Henrissat B."/>
            <person name="Kuo A."/>
            <person name="Liang C."/>
            <person name="Lipzen A."/>
            <person name="Lutzoni F."/>
            <person name="Magnuson J."/>
            <person name="Mondo S."/>
            <person name="Nolan M."/>
            <person name="Ohm R."/>
            <person name="Pangilinan J."/>
            <person name="Park H.-J."/>
            <person name="Ramirez L."/>
            <person name="Alfaro M."/>
            <person name="Sun H."/>
            <person name="Tritt A."/>
            <person name="Yoshinaga Y."/>
            <person name="Zwiers L.-H."/>
            <person name="Turgeon B.G."/>
            <person name="Goodwin S.B."/>
            <person name="Spatafora J.W."/>
            <person name="Crous P.W."/>
            <person name="Grigoriev I.V."/>
        </authorList>
    </citation>
    <scope>NUCLEOTIDE SEQUENCE</scope>
    <source>
        <strain evidence="8">CBS 394.84</strain>
    </source>
</reference>
<dbReference type="GO" id="GO:0044550">
    <property type="term" value="P:secondary metabolite biosynthetic process"/>
    <property type="evidence" value="ECO:0007669"/>
    <property type="project" value="TreeGrafter"/>
</dbReference>
<feature type="binding site" evidence="4">
    <location>
        <begin position="594"/>
        <end position="595"/>
    </location>
    <ligand>
        <name>FAD</name>
        <dbReference type="ChEBI" id="CHEBI:57692"/>
    </ligand>
</feature>
<evidence type="ECO:0000256" key="6">
    <source>
        <dbReference type="SAM" id="SignalP"/>
    </source>
</evidence>
<evidence type="ECO:0000256" key="2">
    <source>
        <dbReference type="ARBA" id="ARBA00023180"/>
    </source>
</evidence>
<dbReference type="PROSITE" id="PS00623">
    <property type="entry name" value="GMC_OXRED_1"/>
    <property type="match status" value="1"/>
</dbReference>
<comment type="similarity">
    <text evidence="1 5">Belongs to the GMC oxidoreductase family.</text>
</comment>
<dbReference type="GO" id="GO:0050660">
    <property type="term" value="F:flavin adenine dinucleotide binding"/>
    <property type="evidence" value="ECO:0007669"/>
    <property type="project" value="InterPro"/>
</dbReference>
<feature type="chain" id="PRO_5040352427" evidence="6">
    <location>
        <begin position="22"/>
        <end position="613"/>
    </location>
</feature>
<organism evidence="8 9">
    <name type="scientific">Cucurbitaria berberidis CBS 394.84</name>
    <dbReference type="NCBI Taxonomy" id="1168544"/>
    <lineage>
        <taxon>Eukaryota</taxon>
        <taxon>Fungi</taxon>
        <taxon>Dikarya</taxon>
        <taxon>Ascomycota</taxon>
        <taxon>Pezizomycotina</taxon>
        <taxon>Dothideomycetes</taxon>
        <taxon>Pleosporomycetidae</taxon>
        <taxon>Pleosporales</taxon>
        <taxon>Pleosporineae</taxon>
        <taxon>Cucurbitariaceae</taxon>
        <taxon>Cucurbitaria</taxon>
    </lineage>
</organism>
<dbReference type="Gene3D" id="3.30.560.10">
    <property type="entry name" value="Glucose Oxidase, domain 3"/>
    <property type="match status" value="1"/>
</dbReference>
<dbReference type="SUPFAM" id="SSF54373">
    <property type="entry name" value="FAD-linked reductases, C-terminal domain"/>
    <property type="match status" value="1"/>
</dbReference>
<evidence type="ECO:0000256" key="3">
    <source>
        <dbReference type="PIRSR" id="PIRSR000137-1"/>
    </source>
</evidence>
<dbReference type="SUPFAM" id="SSF51905">
    <property type="entry name" value="FAD/NAD(P)-binding domain"/>
    <property type="match status" value="1"/>
</dbReference>
<proteinExistence type="inferred from homology"/>
<dbReference type="InterPro" id="IPR036188">
    <property type="entry name" value="FAD/NAD-bd_sf"/>
</dbReference>
<name>A0A9P4L9H5_9PLEO</name>
<dbReference type="AlphaFoldDB" id="A0A9P4L9H5"/>
<dbReference type="GeneID" id="63852241"/>
<dbReference type="OrthoDB" id="269227at2759"/>
<evidence type="ECO:0000256" key="1">
    <source>
        <dbReference type="ARBA" id="ARBA00010790"/>
    </source>
</evidence>
<keyword evidence="6" id="KW-0732">Signal</keyword>
<comment type="cofactor">
    <cofactor evidence="4">
        <name>FAD</name>
        <dbReference type="ChEBI" id="CHEBI:57692"/>
    </cofactor>
</comment>
<dbReference type="PANTHER" id="PTHR11552">
    <property type="entry name" value="GLUCOSE-METHANOL-CHOLINE GMC OXIDOREDUCTASE"/>
    <property type="match status" value="1"/>
</dbReference>
<dbReference type="Gene3D" id="3.50.50.60">
    <property type="entry name" value="FAD/NAD(P)-binding domain"/>
    <property type="match status" value="1"/>
</dbReference>
<dbReference type="InterPro" id="IPR012132">
    <property type="entry name" value="GMC_OxRdtase"/>
</dbReference>
<dbReference type="InterPro" id="IPR007867">
    <property type="entry name" value="GMC_OxRtase_C"/>
</dbReference>
<dbReference type="Pfam" id="PF00732">
    <property type="entry name" value="GMC_oxred_N"/>
    <property type="match status" value="1"/>
</dbReference>
<keyword evidence="2" id="KW-0325">Glycoprotein</keyword>
<evidence type="ECO:0000256" key="4">
    <source>
        <dbReference type="PIRSR" id="PIRSR000137-2"/>
    </source>
</evidence>
<dbReference type="EMBL" id="ML976616">
    <property type="protein sequence ID" value="KAF1846382.1"/>
    <property type="molecule type" value="Genomic_DNA"/>
</dbReference>
<evidence type="ECO:0000313" key="8">
    <source>
        <dbReference type="EMBL" id="KAF1846382.1"/>
    </source>
</evidence>
<feature type="binding site" evidence="4">
    <location>
        <begin position="548"/>
        <end position="549"/>
    </location>
    <ligand>
        <name>FAD</name>
        <dbReference type="ChEBI" id="CHEBI:57692"/>
    </ligand>
</feature>
<dbReference type="PIRSF" id="PIRSF000137">
    <property type="entry name" value="Alcohol_oxidase"/>
    <property type="match status" value="1"/>
</dbReference>
<feature type="domain" description="Glucose-methanol-choline oxidoreductase N-terminal" evidence="7">
    <location>
        <begin position="127"/>
        <end position="150"/>
    </location>
</feature>
<gene>
    <name evidence="8" type="ORF">K460DRAFT_377605</name>
</gene>
<comment type="caution">
    <text evidence="8">The sequence shown here is derived from an EMBL/GenBank/DDBJ whole genome shotgun (WGS) entry which is preliminary data.</text>
</comment>
<evidence type="ECO:0000313" key="9">
    <source>
        <dbReference type="Proteomes" id="UP000800039"/>
    </source>
</evidence>
<keyword evidence="5" id="KW-0285">Flavoprotein</keyword>
<dbReference type="InterPro" id="IPR000172">
    <property type="entry name" value="GMC_OxRdtase_N"/>
</dbReference>
<feature type="signal peptide" evidence="6">
    <location>
        <begin position="1"/>
        <end position="21"/>
    </location>
</feature>
<dbReference type="RefSeq" id="XP_040788945.1">
    <property type="nucleotide sequence ID" value="XM_040934990.1"/>
</dbReference>
<protein>
    <submittedName>
        <fullName evidence="8">GMC oxidoreductase</fullName>
    </submittedName>
</protein>
<keyword evidence="9" id="KW-1185">Reference proteome</keyword>
<dbReference type="GO" id="GO:0016614">
    <property type="term" value="F:oxidoreductase activity, acting on CH-OH group of donors"/>
    <property type="evidence" value="ECO:0007669"/>
    <property type="project" value="InterPro"/>
</dbReference>